<reference evidence="1 2" key="1">
    <citation type="journal article" date="2016" name="Nat. Commun.">
        <title>Thousands of microbial genomes shed light on interconnected biogeochemical processes in an aquifer system.</title>
        <authorList>
            <person name="Anantharaman K."/>
            <person name="Brown C.T."/>
            <person name="Hug L.A."/>
            <person name="Sharon I."/>
            <person name="Castelle C.J."/>
            <person name="Probst A.J."/>
            <person name="Thomas B.C."/>
            <person name="Singh A."/>
            <person name="Wilkins M.J."/>
            <person name="Karaoz U."/>
            <person name="Brodie E.L."/>
            <person name="Williams K.H."/>
            <person name="Hubbard S.S."/>
            <person name="Banfield J.F."/>
        </authorList>
    </citation>
    <scope>NUCLEOTIDE SEQUENCE [LARGE SCALE GENOMIC DNA]</scope>
</reference>
<dbReference type="EMBL" id="MFLU01000010">
    <property type="protein sequence ID" value="OGG74982.1"/>
    <property type="molecule type" value="Genomic_DNA"/>
</dbReference>
<protein>
    <submittedName>
        <fullName evidence="1">Uncharacterized protein</fullName>
    </submittedName>
</protein>
<evidence type="ECO:0000313" key="2">
    <source>
        <dbReference type="Proteomes" id="UP000178587"/>
    </source>
</evidence>
<dbReference type="STRING" id="1798507.A3A34_04165"/>
<name>A0A1F6ENU7_9BACT</name>
<organism evidence="1 2">
    <name type="scientific">Candidatus Kaiserbacteria bacterium RIFCSPLOWO2_01_FULL_50_24</name>
    <dbReference type="NCBI Taxonomy" id="1798507"/>
    <lineage>
        <taxon>Bacteria</taxon>
        <taxon>Candidatus Kaiseribacteriota</taxon>
    </lineage>
</organism>
<dbReference type="Proteomes" id="UP000178587">
    <property type="component" value="Unassembled WGS sequence"/>
</dbReference>
<evidence type="ECO:0000313" key="1">
    <source>
        <dbReference type="EMBL" id="OGG74982.1"/>
    </source>
</evidence>
<comment type="caution">
    <text evidence="1">The sequence shown here is derived from an EMBL/GenBank/DDBJ whole genome shotgun (WGS) entry which is preliminary data.</text>
</comment>
<sequence>MYVFVCVSASIVLALLIDPSTDPIRVRQFFFYYVKEDPIRAAFGGWFSSCGNPCVVTYNKGGPIAIFEEAAHAIRNSDTLLIIDGACKSACAIAADQARDHVCITKKAAFSFHKAYIVGRIRFDPTQSPDIDTWVKDRGGYPTGSFLTMLYEDAKRFWKTCPPQL</sequence>
<proteinExistence type="predicted"/>
<dbReference type="AlphaFoldDB" id="A0A1F6ENU7"/>
<accession>A0A1F6ENU7</accession>
<gene>
    <name evidence="1" type="ORF">A3A34_04165</name>
</gene>